<evidence type="ECO:0000313" key="2">
    <source>
        <dbReference type="EMBL" id="MBB6544390.1"/>
    </source>
</evidence>
<evidence type="ECO:0000259" key="1">
    <source>
        <dbReference type="Pfam" id="PF12146"/>
    </source>
</evidence>
<dbReference type="PANTHER" id="PTHR39624:SF2">
    <property type="entry name" value="OSMC-LIKE PROTEIN"/>
    <property type="match status" value="1"/>
</dbReference>
<dbReference type="InterPro" id="IPR036102">
    <property type="entry name" value="OsmC/Ohrsf"/>
</dbReference>
<reference evidence="2 3" key="1">
    <citation type="submission" date="2020-08" db="EMBL/GenBank/DDBJ databases">
        <title>Genomic Encyclopedia of Type Strains, Phase IV (KMG-IV): sequencing the most valuable type-strain genomes for metagenomic binning, comparative biology and taxonomic classification.</title>
        <authorList>
            <person name="Goeker M."/>
        </authorList>
    </citation>
    <scope>NUCLEOTIDE SEQUENCE [LARGE SCALE GENOMIC DNA]</scope>
    <source>
        <strain evidence="2 3">DSM 26287</strain>
    </source>
</reference>
<dbReference type="SUPFAM" id="SSF82784">
    <property type="entry name" value="OsmC-like"/>
    <property type="match status" value="1"/>
</dbReference>
<dbReference type="AlphaFoldDB" id="A0A7X0NJ61"/>
<gene>
    <name evidence="2" type="ORF">HNQ55_002919</name>
</gene>
<organism evidence="2 3">
    <name type="scientific">Thalassotalea piscium</name>
    <dbReference type="NCBI Taxonomy" id="1230533"/>
    <lineage>
        <taxon>Bacteria</taxon>
        <taxon>Pseudomonadati</taxon>
        <taxon>Pseudomonadota</taxon>
        <taxon>Gammaproteobacteria</taxon>
        <taxon>Alteromonadales</taxon>
        <taxon>Colwelliaceae</taxon>
        <taxon>Thalassotalea</taxon>
    </lineage>
</organism>
<dbReference type="InterPro" id="IPR003718">
    <property type="entry name" value="OsmC/Ohr_fam"/>
</dbReference>
<dbReference type="Gene3D" id="3.40.50.1820">
    <property type="entry name" value="alpha/beta hydrolase"/>
    <property type="match status" value="1"/>
</dbReference>
<sequence>MRKKIEFTSNGLRLSGLLESPATSVKAYAVFAHCFTCGKDIAAATRISRALVEKGIAVLRFDFTGLGNSDGDFSNTNFTSNLDDLRAAAAYLTEHYLAPQLLIGHSLGGAAVLAVANSIESVKAVVSIAAPAKAEHVIHNFEASLEDIKRDGEAKVTLGLKEFSIQKQFIDDLNENSQQKFDLHGKSLLVLHSPIDTVVSINEAEKIYTSVKHPKSFISLDKADHFLSNKADAEYAAAVISSWADKYIEYETDEATLATLATKGNVVVSEKDHNFTLDVVSDSHHWLADEPTAVGGQNLGPDPYEHLLAALGACTVMTLRMYAKHKKIAVDDISATLSHNRNYHQDCKDCDEKDTQVELINCKITIVGDVTDEQRQRFLAIADRCPVNKTLHSKLVVKKTIE</sequence>
<dbReference type="RefSeq" id="WP_184425460.1">
    <property type="nucleotide sequence ID" value="NZ_AP027362.1"/>
</dbReference>
<keyword evidence="3" id="KW-1185">Reference proteome</keyword>
<feature type="domain" description="Serine aminopeptidase S33" evidence="1">
    <location>
        <begin position="44"/>
        <end position="135"/>
    </location>
</feature>
<dbReference type="Gene3D" id="3.30.300.20">
    <property type="match status" value="1"/>
</dbReference>
<dbReference type="Pfam" id="PF12146">
    <property type="entry name" value="Hydrolase_4"/>
    <property type="match status" value="1"/>
</dbReference>
<dbReference type="EMBL" id="JACHHU010000028">
    <property type="protein sequence ID" value="MBB6544390.1"/>
    <property type="molecule type" value="Genomic_DNA"/>
</dbReference>
<protein>
    <submittedName>
        <fullName evidence="2">Putative redox protein</fullName>
    </submittedName>
</protein>
<dbReference type="Proteomes" id="UP000537141">
    <property type="component" value="Unassembled WGS sequence"/>
</dbReference>
<proteinExistence type="predicted"/>
<dbReference type="PANTHER" id="PTHR39624">
    <property type="entry name" value="PROTEIN INVOLVED IN RIMO-MEDIATED BETA-METHYLTHIOLATION OF RIBOSOMAL PROTEIN S12 YCAO"/>
    <property type="match status" value="1"/>
</dbReference>
<dbReference type="InterPro" id="IPR022742">
    <property type="entry name" value="Hydrolase_4"/>
</dbReference>
<name>A0A7X0NJ61_9GAMM</name>
<accession>A0A7X0NJ61</accession>
<comment type="caution">
    <text evidence="2">The sequence shown here is derived from an EMBL/GenBank/DDBJ whole genome shotgun (WGS) entry which is preliminary data.</text>
</comment>
<dbReference type="Pfam" id="PF02566">
    <property type="entry name" value="OsmC"/>
    <property type="match status" value="1"/>
</dbReference>
<dbReference type="SUPFAM" id="SSF53474">
    <property type="entry name" value="alpha/beta-Hydrolases"/>
    <property type="match status" value="1"/>
</dbReference>
<dbReference type="InterPro" id="IPR015946">
    <property type="entry name" value="KH_dom-like_a/b"/>
</dbReference>
<evidence type="ECO:0000313" key="3">
    <source>
        <dbReference type="Proteomes" id="UP000537141"/>
    </source>
</evidence>
<dbReference type="InterPro" id="IPR029058">
    <property type="entry name" value="AB_hydrolase_fold"/>
</dbReference>